<dbReference type="STRING" id="177437.HRM2_14990"/>
<accession>C0Q9P4</accession>
<protein>
    <submittedName>
        <fullName evidence="1">Uncharacterized protein</fullName>
    </submittedName>
</protein>
<sequence>MLQNMNLASENGFLNLAGVLLFAKNDPIRQQIVLKNREQIENQRQMLEKMSTNKIEETIPR</sequence>
<dbReference type="AlphaFoldDB" id="C0Q9P4"/>
<dbReference type="HOGENOM" id="CLU_2914886_0_0_7"/>
<gene>
    <name evidence="1" type="ordered locus">HRM2_14990</name>
</gene>
<dbReference type="EMBL" id="CP001087">
    <property type="protein sequence ID" value="ACN14608.1"/>
    <property type="molecule type" value="Genomic_DNA"/>
</dbReference>
<proteinExistence type="predicted"/>
<organism evidence="1 2">
    <name type="scientific">Desulforapulum autotrophicum (strain ATCC 43914 / DSM 3382 / VKM B-1955 / HRM2)</name>
    <name type="common">Desulfobacterium autotrophicum</name>
    <dbReference type="NCBI Taxonomy" id="177437"/>
    <lineage>
        <taxon>Bacteria</taxon>
        <taxon>Pseudomonadati</taxon>
        <taxon>Thermodesulfobacteriota</taxon>
        <taxon>Desulfobacteria</taxon>
        <taxon>Desulfobacterales</taxon>
        <taxon>Desulfobacteraceae</taxon>
        <taxon>Desulforapulum</taxon>
    </lineage>
</organism>
<keyword evidence="2" id="KW-1185">Reference proteome</keyword>
<reference evidence="1 2" key="1">
    <citation type="journal article" date="2009" name="Environ. Microbiol.">
        <title>Genome sequence of Desulfobacterium autotrophicum HRM2, a marine sulfate reducer oxidizing organic carbon completely to carbon dioxide.</title>
        <authorList>
            <person name="Strittmatter A.W."/>
            <person name="Liesegang H."/>
            <person name="Rabus R."/>
            <person name="Decker I."/>
            <person name="Amann J."/>
            <person name="Andres S."/>
            <person name="Henne A."/>
            <person name="Fricke W.F."/>
            <person name="Martinez-Arias R."/>
            <person name="Bartels D."/>
            <person name="Goesmann A."/>
            <person name="Krause L."/>
            <person name="Puehler A."/>
            <person name="Klenk H.P."/>
            <person name="Richter M."/>
            <person name="Schuler M."/>
            <person name="Gloeckner F.O."/>
            <person name="Meyerdierks A."/>
            <person name="Gottschalk G."/>
            <person name="Amann R."/>
        </authorList>
    </citation>
    <scope>NUCLEOTIDE SEQUENCE [LARGE SCALE GENOMIC DNA]</scope>
    <source>
        <strain evidence="2">ATCC 43914 / DSM 3382 / HRM2</strain>
    </source>
</reference>
<dbReference type="KEGG" id="dat:HRM2_14990"/>
<dbReference type="Proteomes" id="UP000000442">
    <property type="component" value="Chromosome"/>
</dbReference>
<name>C0Q9P4_DESAH</name>
<evidence type="ECO:0000313" key="1">
    <source>
        <dbReference type="EMBL" id="ACN14608.1"/>
    </source>
</evidence>
<evidence type="ECO:0000313" key="2">
    <source>
        <dbReference type="Proteomes" id="UP000000442"/>
    </source>
</evidence>